<dbReference type="EMBL" id="OX465079">
    <property type="protein sequence ID" value="CAI9277394.1"/>
    <property type="molecule type" value="Genomic_DNA"/>
</dbReference>
<gene>
    <name evidence="1" type="ORF">LSALG_LOCUS17326</name>
</gene>
<organism evidence="1 2">
    <name type="scientific">Lactuca saligna</name>
    <name type="common">Willowleaf lettuce</name>
    <dbReference type="NCBI Taxonomy" id="75948"/>
    <lineage>
        <taxon>Eukaryota</taxon>
        <taxon>Viridiplantae</taxon>
        <taxon>Streptophyta</taxon>
        <taxon>Embryophyta</taxon>
        <taxon>Tracheophyta</taxon>
        <taxon>Spermatophyta</taxon>
        <taxon>Magnoliopsida</taxon>
        <taxon>eudicotyledons</taxon>
        <taxon>Gunneridae</taxon>
        <taxon>Pentapetalae</taxon>
        <taxon>asterids</taxon>
        <taxon>campanulids</taxon>
        <taxon>Asterales</taxon>
        <taxon>Asteraceae</taxon>
        <taxon>Cichorioideae</taxon>
        <taxon>Cichorieae</taxon>
        <taxon>Lactucinae</taxon>
        <taxon>Lactuca</taxon>
    </lineage>
</organism>
<accession>A0AA35YNW7</accession>
<protein>
    <submittedName>
        <fullName evidence="1">Uncharacterized protein</fullName>
    </submittedName>
</protein>
<sequence length="146" mass="17473">MQRKEVKVNSLKQEVSYLKSELVKKDDELLLVKGRNFEIIQRLVKIVEEKDAPHIDYHKCLIRNFNPCILYSILAKEKTLYVNQLLHLKKMIRLYFMDLCMMDVEMDFFFLRKKICVGPCDQPSVIDEMRFSKNHGVLFTTKWLIK</sequence>
<evidence type="ECO:0000313" key="1">
    <source>
        <dbReference type="EMBL" id="CAI9277394.1"/>
    </source>
</evidence>
<proteinExistence type="predicted"/>
<dbReference type="Proteomes" id="UP001177003">
    <property type="component" value="Chromosome 3"/>
</dbReference>
<reference evidence="1" key="1">
    <citation type="submission" date="2023-04" db="EMBL/GenBank/DDBJ databases">
        <authorList>
            <person name="Vijverberg K."/>
            <person name="Xiong W."/>
            <person name="Schranz E."/>
        </authorList>
    </citation>
    <scope>NUCLEOTIDE SEQUENCE</scope>
</reference>
<dbReference type="AlphaFoldDB" id="A0AA35YNW7"/>
<name>A0AA35YNW7_LACSI</name>
<evidence type="ECO:0000313" key="2">
    <source>
        <dbReference type="Proteomes" id="UP001177003"/>
    </source>
</evidence>
<keyword evidence="2" id="KW-1185">Reference proteome</keyword>